<evidence type="ECO:0000256" key="5">
    <source>
        <dbReference type="ARBA" id="ARBA00022741"/>
    </source>
</evidence>
<dbReference type="PANTHER" id="PTHR43740">
    <property type="entry name" value="LEUCYL-TRNA SYNTHETASE"/>
    <property type="match status" value="1"/>
</dbReference>
<dbReference type="FunFam" id="3.40.50.620:FF:000100">
    <property type="entry name" value="probable leucine--tRNA ligase, mitochondrial"/>
    <property type="match status" value="1"/>
</dbReference>
<comment type="similarity">
    <text evidence="2 11">Belongs to the class-I aminoacyl-tRNA synthetase family.</text>
</comment>
<evidence type="ECO:0000259" key="13">
    <source>
        <dbReference type="Pfam" id="PF08264"/>
    </source>
</evidence>
<dbReference type="Gene3D" id="1.10.730.10">
    <property type="entry name" value="Isoleucyl-tRNA Synthetase, Domain 1"/>
    <property type="match status" value="1"/>
</dbReference>
<dbReference type="EC" id="6.1.1.4" evidence="3"/>
<dbReference type="InterPro" id="IPR009080">
    <property type="entry name" value="tRNAsynth_Ia_anticodon-bd"/>
</dbReference>
<evidence type="ECO:0000256" key="1">
    <source>
        <dbReference type="ARBA" id="ARBA00004173"/>
    </source>
</evidence>
<gene>
    <name evidence="14" type="ORF">CLUMA_CG012473</name>
</gene>
<name>A0A1J1IHD3_9DIPT</name>
<dbReference type="PANTHER" id="PTHR43740:SF2">
    <property type="entry name" value="LEUCINE--TRNA LIGASE, MITOCHONDRIAL"/>
    <property type="match status" value="1"/>
</dbReference>
<evidence type="ECO:0000256" key="11">
    <source>
        <dbReference type="RuleBase" id="RU363035"/>
    </source>
</evidence>
<dbReference type="InterPro" id="IPR002302">
    <property type="entry name" value="Leu-tRNA-ligase"/>
</dbReference>
<dbReference type="PRINTS" id="PR00985">
    <property type="entry name" value="TRNASYNTHLEU"/>
</dbReference>
<dbReference type="STRING" id="568069.A0A1J1IHD3"/>
<proteinExistence type="inferred from homology"/>
<evidence type="ECO:0000256" key="4">
    <source>
        <dbReference type="ARBA" id="ARBA00022598"/>
    </source>
</evidence>
<evidence type="ECO:0000256" key="8">
    <source>
        <dbReference type="ARBA" id="ARBA00023146"/>
    </source>
</evidence>
<evidence type="ECO:0000256" key="9">
    <source>
        <dbReference type="ARBA" id="ARBA00030520"/>
    </source>
</evidence>
<dbReference type="InterPro" id="IPR001412">
    <property type="entry name" value="aa-tRNA-synth_I_CS"/>
</dbReference>
<dbReference type="SUPFAM" id="SSF52374">
    <property type="entry name" value="Nucleotidylyl transferase"/>
    <property type="match status" value="1"/>
</dbReference>
<sequence>MNISRLARLNIYSVSNKNYLRYLSTECSHIKARVLETAMKKPIEEHWRGKLSHKRFDPTNTKEKMYILSMFPYPSGNLHMGHVRVYTISDAIANFHRLRGKNVFHPMGWDAFGLPAENAAIQRKIPADVWTKENISRMRERLEELGCSFDWQAELATCDPSYYKWTQKLFLMLFNDGLAYQREATVNWDPVDKTVLADEQVDSGGRSWRSGAKIEKKLLKQWYIRTTKFSEQLFSGLDDPSLQDWRDIIKLQKHWIGEVDGWNFELKVGDHTITIWSKSPEDFIYAGFVAIKKEHFLNKERIDNGLLPMMVKNPFGKDLPLLVTNEVEFPPFNETYVGVPTRKDCDLEIAQKYDIKVESLPLEDNEEDRNWVLEKAQHLGIGGSYKVSSKLRDWLISRQRYWGTPIPIIHCDSCGVVPVKYEDLPVELPKMNDESIGQPLHQNTEWLECLCPKCGSKAQRESDTMDTFVDSSWYFLRYLDPNNKNDLVDKSLAQSMMPVDIYIGGKEHAVLHLYYARFINHFLHEKGYVLDREPFKRLLVQGMVMGKSYQVKETGQYINENEVEIVGKGKKSEAKEKSSGKAVTVMWEKMSKSKLNGVDPVDVLNVHGCDTTRLIMLADVAPTSHRNWSEATFPGVINWQRRLWLTVYDFILARSDIENVVKSPEFDEHEFKLLDAVNYFTSGVTFNFLYSHQISVGISKMQGLTNSIRRAPKDVIVFGKNYERCLAAQIIMLAPLAPHFASELWATFTSAENRINKSADFIKWNENVLSQHWPKVDPIHKVELTIKVNNYVVSTLMVECGELRKMSGDEAFSKALNQEVIKRYIEDRKILGSTWEVFEDYEGVITLFVETRQKQETDESDLLKDNLNA</sequence>
<dbReference type="CDD" id="cd00812">
    <property type="entry name" value="LeuRS_core"/>
    <property type="match status" value="1"/>
</dbReference>
<dbReference type="InterPro" id="IPR014729">
    <property type="entry name" value="Rossmann-like_a/b/a_fold"/>
</dbReference>
<dbReference type="SUPFAM" id="SSF47323">
    <property type="entry name" value="Anticodon-binding domain of a subclass of class I aminoacyl-tRNA synthetases"/>
    <property type="match status" value="1"/>
</dbReference>
<evidence type="ECO:0000313" key="15">
    <source>
        <dbReference type="Proteomes" id="UP000183832"/>
    </source>
</evidence>
<keyword evidence="8 11" id="KW-0030">Aminoacyl-tRNA synthetase</keyword>
<evidence type="ECO:0000256" key="6">
    <source>
        <dbReference type="ARBA" id="ARBA00022840"/>
    </source>
</evidence>
<dbReference type="FunFam" id="3.40.50.620:FF:000060">
    <property type="entry name" value="Leucine--tRNA ligase"/>
    <property type="match status" value="1"/>
</dbReference>
<evidence type="ECO:0000256" key="10">
    <source>
        <dbReference type="ARBA" id="ARBA00047469"/>
    </source>
</evidence>
<dbReference type="Pfam" id="PF08264">
    <property type="entry name" value="Anticodon_1"/>
    <property type="match status" value="1"/>
</dbReference>
<protein>
    <recommendedName>
        <fullName evidence="3">leucine--tRNA ligase</fullName>
        <ecNumber evidence="3">6.1.1.4</ecNumber>
    </recommendedName>
    <alternativeName>
        <fullName evidence="9">Leucyl-tRNA synthetase</fullName>
    </alternativeName>
</protein>
<dbReference type="InterPro" id="IPR013155">
    <property type="entry name" value="M/V/L/I-tRNA-synth_anticd-bd"/>
</dbReference>
<evidence type="ECO:0000256" key="2">
    <source>
        <dbReference type="ARBA" id="ARBA00005594"/>
    </source>
</evidence>
<dbReference type="GO" id="GO:0006429">
    <property type="term" value="P:leucyl-tRNA aminoacylation"/>
    <property type="evidence" value="ECO:0007669"/>
    <property type="project" value="InterPro"/>
</dbReference>
<dbReference type="GO" id="GO:0005524">
    <property type="term" value="F:ATP binding"/>
    <property type="evidence" value="ECO:0007669"/>
    <property type="project" value="UniProtKB-KW"/>
</dbReference>
<dbReference type="EMBL" id="CVRI01000049">
    <property type="protein sequence ID" value="CRK99178.1"/>
    <property type="molecule type" value="Genomic_DNA"/>
</dbReference>
<dbReference type="FunFam" id="1.10.730.10:FF:000060">
    <property type="entry name" value="Leucyl-tRNA synthetase"/>
    <property type="match status" value="1"/>
</dbReference>
<keyword evidence="15" id="KW-1185">Reference proteome</keyword>
<dbReference type="GO" id="GO:0005739">
    <property type="term" value="C:mitochondrion"/>
    <property type="evidence" value="ECO:0007669"/>
    <property type="project" value="UniProtKB-SubCell"/>
</dbReference>
<feature type="domain" description="Methionyl/Valyl/Leucyl/Isoleucyl-tRNA synthetase anticodon-binding" evidence="13">
    <location>
        <begin position="721"/>
        <end position="784"/>
    </location>
</feature>
<organism evidence="14 15">
    <name type="scientific">Clunio marinus</name>
    <dbReference type="NCBI Taxonomy" id="568069"/>
    <lineage>
        <taxon>Eukaryota</taxon>
        <taxon>Metazoa</taxon>
        <taxon>Ecdysozoa</taxon>
        <taxon>Arthropoda</taxon>
        <taxon>Hexapoda</taxon>
        <taxon>Insecta</taxon>
        <taxon>Pterygota</taxon>
        <taxon>Neoptera</taxon>
        <taxon>Endopterygota</taxon>
        <taxon>Diptera</taxon>
        <taxon>Nematocera</taxon>
        <taxon>Chironomoidea</taxon>
        <taxon>Chironomidae</taxon>
        <taxon>Clunio</taxon>
    </lineage>
</organism>
<dbReference type="InterPro" id="IPR002300">
    <property type="entry name" value="aa-tRNA-synth_Ia"/>
</dbReference>
<evidence type="ECO:0000256" key="3">
    <source>
        <dbReference type="ARBA" id="ARBA00013164"/>
    </source>
</evidence>
<keyword evidence="6 11" id="KW-0067">ATP-binding</keyword>
<comment type="catalytic activity">
    <reaction evidence="10">
        <text>tRNA(Leu) + L-leucine + ATP = L-leucyl-tRNA(Leu) + AMP + diphosphate</text>
        <dbReference type="Rhea" id="RHEA:11688"/>
        <dbReference type="Rhea" id="RHEA-COMP:9613"/>
        <dbReference type="Rhea" id="RHEA-COMP:9622"/>
        <dbReference type="ChEBI" id="CHEBI:30616"/>
        <dbReference type="ChEBI" id="CHEBI:33019"/>
        <dbReference type="ChEBI" id="CHEBI:57427"/>
        <dbReference type="ChEBI" id="CHEBI:78442"/>
        <dbReference type="ChEBI" id="CHEBI:78494"/>
        <dbReference type="ChEBI" id="CHEBI:456215"/>
        <dbReference type="EC" id="6.1.1.4"/>
    </reaction>
</comment>
<dbReference type="GO" id="GO:0032543">
    <property type="term" value="P:mitochondrial translation"/>
    <property type="evidence" value="ECO:0007669"/>
    <property type="project" value="TreeGrafter"/>
</dbReference>
<dbReference type="Proteomes" id="UP000183832">
    <property type="component" value="Unassembled WGS sequence"/>
</dbReference>
<dbReference type="OrthoDB" id="15954at2759"/>
<dbReference type="PROSITE" id="PS00178">
    <property type="entry name" value="AA_TRNA_LIGASE_I"/>
    <property type="match status" value="1"/>
</dbReference>
<dbReference type="GO" id="GO:0004823">
    <property type="term" value="F:leucine-tRNA ligase activity"/>
    <property type="evidence" value="ECO:0007669"/>
    <property type="project" value="UniProtKB-EC"/>
</dbReference>
<feature type="domain" description="Aminoacyl-tRNA synthetase class Ia" evidence="12">
    <location>
        <begin position="46"/>
        <end position="280"/>
    </location>
</feature>
<keyword evidence="7 11" id="KW-0648">Protein biosynthesis</keyword>
<feature type="domain" description="Aminoacyl-tRNA synthetase class Ia" evidence="12">
    <location>
        <begin position="390"/>
        <end position="547"/>
    </location>
</feature>
<reference evidence="14 15" key="1">
    <citation type="submission" date="2015-04" db="EMBL/GenBank/DDBJ databases">
        <authorList>
            <person name="Syromyatnikov M.Y."/>
            <person name="Popov V.N."/>
        </authorList>
    </citation>
    <scope>NUCLEOTIDE SEQUENCE [LARGE SCALE GENOMIC DNA]</scope>
</reference>
<comment type="subcellular location">
    <subcellularLocation>
        <location evidence="1">Mitochondrion</location>
    </subcellularLocation>
</comment>
<dbReference type="Pfam" id="PF00133">
    <property type="entry name" value="tRNA-synt_1"/>
    <property type="match status" value="2"/>
</dbReference>
<evidence type="ECO:0000259" key="12">
    <source>
        <dbReference type="Pfam" id="PF00133"/>
    </source>
</evidence>
<keyword evidence="4 11" id="KW-0436">Ligase</keyword>
<accession>A0A1J1IHD3</accession>
<evidence type="ECO:0000313" key="14">
    <source>
        <dbReference type="EMBL" id="CRK99178.1"/>
    </source>
</evidence>
<dbReference type="Gene3D" id="2.20.28.290">
    <property type="match status" value="1"/>
</dbReference>
<dbReference type="AlphaFoldDB" id="A0A1J1IHD3"/>
<evidence type="ECO:0000256" key="7">
    <source>
        <dbReference type="ARBA" id="ARBA00022917"/>
    </source>
</evidence>
<dbReference type="Gene3D" id="3.40.50.620">
    <property type="entry name" value="HUPs"/>
    <property type="match status" value="2"/>
</dbReference>
<keyword evidence="5 11" id="KW-0547">Nucleotide-binding</keyword>